<comment type="caution">
    <text evidence="6">Lacks conserved residue(s) required for the propagation of feature annotation.</text>
</comment>
<dbReference type="InParanoid" id="H3BZT0"/>
<proteinExistence type="inferred from homology"/>
<protein>
    <recommendedName>
        <fullName evidence="6">Anoctamin</fullName>
    </recommendedName>
</protein>
<dbReference type="AlphaFoldDB" id="H3BZT0"/>
<keyword evidence="9" id="KW-1185">Reference proteome</keyword>
<name>H3BZT0_TETNG</name>
<dbReference type="GO" id="GO:0005254">
    <property type="term" value="F:chloride channel activity"/>
    <property type="evidence" value="ECO:0007669"/>
    <property type="project" value="TreeGrafter"/>
</dbReference>
<dbReference type="GeneTree" id="ENSGT00940000156257"/>
<organism evidence="8 9">
    <name type="scientific">Tetraodon nigroviridis</name>
    <name type="common">Spotted green pufferfish</name>
    <name type="synonym">Chelonodon nigroviridis</name>
    <dbReference type="NCBI Taxonomy" id="99883"/>
    <lineage>
        <taxon>Eukaryota</taxon>
        <taxon>Metazoa</taxon>
        <taxon>Chordata</taxon>
        <taxon>Craniata</taxon>
        <taxon>Vertebrata</taxon>
        <taxon>Euteleostomi</taxon>
        <taxon>Actinopterygii</taxon>
        <taxon>Neopterygii</taxon>
        <taxon>Teleostei</taxon>
        <taxon>Neoteleostei</taxon>
        <taxon>Acanthomorphata</taxon>
        <taxon>Eupercaria</taxon>
        <taxon>Tetraodontiformes</taxon>
        <taxon>Tetradontoidea</taxon>
        <taxon>Tetraodontidae</taxon>
        <taxon>Tetraodon</taxon>
    </lineage>
</organism>
<evidence type="ECO:0000256" key="2">
    <source>
        <dbReference type="ARBA" id="ARBA00009671"/>
    </source>
</evidence>
<dbReference type="HOGENOM" id="CLU_081478_0_0_1"/>
<dbReference type="InterPro" id="IPR007632">
    <property type="entry name" value="Anoctamin"/>
</dbReference>
<comment type="similarity">
    <text evidence="2 6">Belongs to the anoctamin family.</text>
</comment>
<reference evidence="8" key="3">
    <citation type="submission" date="2025-09" db="UniProtKB">
        <authorList>
            <consortium name="Ensembl"/>
        </authorList>
    </citation>
    <scope>IDENTIFICATION</scope>
</reference>
<dbReference type="PANTHER" id="PTHR12308">
    <property type="entry name" value="ANOCTAMIN"/>
    <property type="match status" value="1"/>
</dbReference>
<feature type="transmembrane region" description="Helical" evidence="6">
    <location>
        <begin position="152"/>
        <end position="180"/>
    </location>
</feature>
<feature type="domain" description="Anoctamin transmembrane" evidence="7">
    <location>
        <begin position="8"/>
        <end position="213"/>
    </location>
</feature>
<dbReference type="Proteomes" id="UP000007303">
    <property type="component" value="Unassembled WGS sequence"/>
</dbReference>
<sequence length="214" mass="23984">FDPAVSARRYFGEKIGLYSAWLGWYTGMLIPAALVGVFVFLYGLFTMDSSQVSREICEANTTIMCPMCEDTCKPWTLSDSCVYAKIICPSGICTFTILLRAIFERVHLSPVTPLQASLSHPPLLHFSPPQKVLHPKAMRLQQRLQPTRFSRAVTISLFLSLISLVLPAVFAVVVFRLIVMEKFASISWYFVEELAVCTTGVCINFMIIMSLNVV</sequence>
<evidence type="ECO:0000256" key="4">
    <source>
        <dbReference type="ARBA" id="ARBA00022989"/>
    </source>
</evidence>
<dbReference type="Pfam" id="PF04547">
    <property type="entry name" value="Anoctamin"/>
    <property type="match status" value="1"/>
</dbReference>
<reference evidence="8" key="2">
    <citation type="submission" date="2025-08" db="UniProtKB">
        <authorList>
            <consortium name="Ensembl"/>
        </authorList>
    </citation>
    <scope>IDENTIFICATION</scope>
</reference>
<feature type="transmembrane region" description="Helical" evidence="6">
    <location>
        <begin position="22"/>
        <end position="45"/>
    </location>
</feature>
<dbReference type="InterPro" id="IPR049452">
    <property type="entry name" value="Anoctamin_TM"/>
</dbReference>
<evidence type="ECO:0000259" key="7">
    <source>
        <dbReference type="Pfam" id="PF04547"/>
    </source>
</evidence>
<evidence type="ECO:0000313" key="9">
    <source>
        <dbReference type="Proteomes" id="UP000007303"/>
    </source>
</evidence>
<evidence type="ECO:0000256" key="5">
    <source>
        <dbReference type="ARBA" id="ARBA00023136"/>
    </source>
</evidence>
<accession>H3BZT0</accession>
<evidence type="ECO:0000313" key="8">
    <source>
        <dbReference type="Ensembl" id="ENSTNIP00000001496.1"/>
    </source>
</evidence>
<keyword evidence="4 6" id="KW-1133">Transmembrane helix</keyword>
<comment type="subcellular location">
    <subcellularLocation>
        <location evidence="1 6">Membrane</location>
        <topology evidence="1 6">Multi-pass membrane protein</topology>
    </subcellularLocation>
</comment>
<reference evidence="9" key="1">
    <citation type="journal article" date="2004" name="Nature">
        <title>Genome duplication in the teleost fish Tetraodon nigroviridis reveals the early vertebrate proto-karyotype.</title>
        <authorList>
            <person name="Jaillon O."/>
            <person name="Aury J.-M."/>
            <person name="Brunet F."/>
            <person name="Petit J.-L."/>
            <person name="Stange-Thomann N."/>
            <person name="Mauceli E."/>
            <person name="Bouneau L."/>
            <person name="Fischer C."/>
            <person name="Ozouf-Costaz C."/>
            <person name="Bernot A."/>
            <person name="Nicaud S."/>
            <person name="Jaffe D."/>
            <person name="Fisher S."/>
            <person name="Lutfalla G."/>
            <person name="Dossat C."/>
            <person name="Segurens B."/>
            <person name="Dasilva C."/>
            <person name="Salanoubat M."/>
            <person name="Levy M."/>
            <person name="Boudet N."/>
            <person name="Castellano S."/>
            <person name="Anthouard V."/>
            <person name="Jubin C."/>
            <person name="Castelli V."/>
            <person name="Katinka M."/>
            <person name="Vacherie B."/>
            <person name="Biemont C."/>
            <person name="Skalli Z."/>
            <person name="Cattolico L."/>
            <person name="Poulain J."/>
            <person name="De Berardinis V."/>
            <person name="Cruaud C."/>
            <person name="Duprat S."/>
            <person name="Brottier P."/>
            <person name="Coutanceau J.-P."/>
            <person name="Gouzy J."/>
            <person name="Parra G."/>
            <person name="Lardier G."/>
            <person name="Chapple C."/>
            <person name="McKernan K.J."/>
            <person name="McEwan P."/>
            <person name="Bosak S."/>
            <person name="Kellis M."/>
            <person name="Volff J.-N."/>
            <person name="Guigo R."/>
            <person name="Zody M.C."/>
            <person name="Mesirov J."/>
            <person name="Lindblad-Toh K."/>
            <person name="Birren B."/>
            <person name="Nusbaum C."/>
            <person name="Kahn D."/>
            <person name="Robinson-Rechavi M."/>
            <person name="Laudet V."/>
            <person name="Schachter V."/>
            <person name="Quetier F."/>
            <person name="Saurin W."/>
            <person name="Scarpelli C."/>
            <person name="Wincker P."/>
            <person name="Lander E.S."/>
            <person name="Weissenbach J."/>
            <person name="Roest Crollius H."/>
        </authorList>
    </citation>
    <scope>NUCLEOTIDE SEQUENCE [LARGE SCALE GENOMIC DNA]</scope>
</reference>
<feature type="transmembrane region" description="Helical" evidence="6">
    <location>
        <begin position="186"/>
        <end position="208"/>
    </location>
</feature>
<dbReference type="Ensembl" id="ENSTNIT00000003221.1">
    <property type="protein sequence ID" value="ENSTNIP00000001496.1"/>
    <property type="gene ID" value="ENSTNIG00000000161.1"/>
</dbReference>
<evidence type="ECO:0000256" key="6">
    <source>
        <dbReference type="RuleBase" id="RU280814"/>
    </source>
</evidence>
<dbReference type="PANTHER" id="PTHR12308:SF16">
    <property type="entry name" value="ANOCTAMIN-3"/>
    <property type="match status" value="1"/>
</dbReference>
<evidence type="ECO:0000256" key="3">
    <source>
        <dbReference type="ARBA" id="ARBA00022692"/>
    </source>
</evidence>
<keyword evidence="3 6" id="KW-0812">Transmembrane</keyword>
<dbReference type="GO" id="GO:0005886">
    <property type="term" value="C:plasma membrane"/>
    <property type="evidence" value="ECO:0007669"/>
    <property type="project" value="TreeGrafter"/>
</dbReference>
<keyword evidence="5 6" id="KW-0472">Membrane</keyword>
<evidence type="ECO:0000256" key="1">
    <source>
        <dbReference type="ARBA" id="ARBA00004141"/>
    </source>
</evidence>